<proteinExistence type="predicted"/>
<organism evidence="2 3">
    <name type="scientific">Dictyostelium firmibasis</name>
    <dbReference type="NCBI Taxonomy" id="79012"/>
    <lineage>
        <taxon>Eukaryota</taxon>
        <taxon>Amoebozoa</taxon>
        <taxon>Evosea</taxon>
        <taxon>Eumycetozoa</taxon>
        <taxon>Dictyostelia</taxon>
        <taxon>Dictyosteliales</taxon>
        <taxon>Dictyosteliaceae</taxon>
        <taxon>Dictyostelium</taxon>
    </lineage>
</organism>
<dbReference type="PANTHER" id="PTHR31230:SF1">
    <property type="entry name" value="MYELOID-DERIVED GROWTH FACTOR"/>
    <property type="match status" value="1"/>
</dbReference>
<sequence>MRYLNFLLILCTIFLFITNSFSEEIDKEFNIKPEGNLDTVELALDNYKCIFSFAATGGTNENWRISLSSENGNAICFIGRPKPTSYLYFKEFSGQLINTKTGKSNIVPDVSDNSGSLPLGDQYIVTSDNKVVQSKNFAGNLALLVLSSE</sequence>
<name>A0AAN7TZG9_9MYCE</name>
<protein>
    <submittedName>
        <fullName evidence="2">Uncharacterized protein</fullName>
    </submittedName>
</protein>
<gene>
    <name evidence="2" type="ORF">RB653_004335</name>
</gene>
<evidence type="ECO:0000313" key="2">
    <source>
        <dbReference type="EMBL" id="KAK5582749.1"/>
    </source>
</evidence>
<comment type="caution">
    <text evidence="2">The sequence shown here is derived from an EMBL/GenBank/DDBJ whole genome shotgun (WGS) entry which is preliminary data.</text>
</comment>
<dbReference type="PANTHER" id="PTHR31230">
    <property type="entry name" value="MYELOID-DERIVED GROWTH FACTOR MYDGF"/>
    <property type="match status" value="1"/>
</dbReference>
<dbReference type="EMBL" id="JAVFKY010000001">
    <property type="protein sequence ID" value="KAK5582749.1"/>
    <property type="molecule type" value="Genomic_DNA"/>
</dbReference>
<evidence type="ECO:0000313" key="3">
    <source>
        <dbReference type="Proteomes" id="UP001344447"/>
    </source>
</evidence>
<feature type="chain" id="PRO_5042861919" evidence="1">
    <location>
        <begin position="23"/>
        <end position="149"/>
    </location>
</feature>
<dbReference type="Pfam" id="PF10572">
    <property type="entry name" value="UPF0556"/>
    <property type="match status" value="1"/>
</dbReference>
<keyword evidence="3" id="KW-1185">Reference proteome</keyword>
<dbReference type="Proteomes" id="UP001344447">
    <property type="component" value="Unassembled WGS sequence"/>
</dbReference>
<dbReference type="InterPro" id="IPR018887">
    <property type="entry name" value="MYDGF"/>
</dbReference>
<feature type="signal peptide" evidence="1">
    <location>
        <begin position="1"/>
        <end position="22"/>
    </location>
</feature>
<dbReference type="GO" id="GO:0005615">
    <property type="term" value="C:extracellular space"/>
    <property type="evidence" value="ECO:0007669"/>
    <property type="project" value="TreeGrafter"/>
</dbReference>
<reference evidence="2 3" key="1">
    <citation type="submission" date="2023-11" db="EMBL/GenBank/DDBJ databases">
        <title>Dfirmibasis_genome.</title>
        <authorList>
            <person name="Edelbroek B."/>
            <person name="Kjellin J."/>
            <person name="Jerlstrom-Hultqvist J."/>
            <person name="Soderbom F."/>
        </authorList>
    </citation>
    <scope>NUCLEOTIDE SEQUENCE [LARGE SCALE GENOMIC DNA]</scope>
    <source>
        <strain evidence="2 3">TNS-C-14</strain>
    </source>
</reference>
<dbReference type="AlphaFoldDB" id="A0AAN7TZG9"/>
<evidence type="ECO:0000256" key="1">
    <source>
        <dbReference type="SAM" id="SignalP"/>
    </source>
</evidence>
<keyword evidence="1" id="KW-0732">Signal</keyword>
<accession>A0AAN7TZG9</accession>